<keyword evidence="2" id="KW-0812">Transmembrane</keyword>
<protein>
    <submittedName>
        <fullName evidence="4">M15 family metallopeptidase</fullName>
    </submittedName>
</protein>
<feature type="region of interest" description="Disordered" evidence="1">
    <location>
        <begin position="43"/>
        <end position="79"/>
    </location>
</feature>
<name>A0A9D1KLM7_9FIRM</name>
<sequence>MDRKYSSSRKKRVKIKYKNVAIALAVLLIIIVLIYSACSAGNDEPKDDTTSDVTGNEQTPTVTNPVEEETPEVSLTDDPTKQSSYIFDFVNVTSADLGKGDLVLVNNNIKFLGTITEDDLVVVREMKNQAYSVKDHTVLVRPQAMDALNTMLLDFYNATGNDNIMVRSGHRTLEYQQGLYDDELAATGAVSSSLVAMPGYSEHHTGLAVDFTTYDGEYYTDFDGTGDYEWIMNNCWRYGFVNRYPAGKEALTFIDNEPWHFRYVGIPHAEIMKDYDFCLEEYISFIKNYTIDTSFLLKELDNGARYIIYYVPLTDSESTAIYIPLMPDGVTPYPYEISGNNVDGFIVTVTLDEGTQSAGVQTPAAPDAEDAQTE</sequence>
<gene>
    <name evidence="4" type="ORF">IAC39_05170</name>
</gene>
<evidence type="ECO:0000313" key="4">
    <source>
        <dbReference type="EMBL" id="HIT59078.1"/>
    </source>
</evidence>
<comment type="caution">
    <text evidence="4">The sequence shown here is derived from an EMBL/GenBank/DDBJ whole genome shotgun (WGS) entry which is preliminary data.</text>
</comment>
<dbReference type="GO" id="GO:0006508">
    <property type="term" value="P:proteolysis"/>
    <property type="evidence" value="ECO:0007669"/>
    <property type="project" value="InterPro"/>
</dbReference>
<feature type="transmembrane region" description="Helical" evidence="2">
    <location>
        <begin position="20"/>
        <end position="37"/>
    </location>
</feature>
<evidence type="ECO:0000256" key="2">
    <source>
        <dbReference type="SAM" id="Phobius"/>
    </source>
</evidence>
<dbReference type="PANTHER" id="PTHR34385:SF1">
    <property type="entry name" value="PEPTIDOGLYCAN L-ALANYL-D-GLUTAMATE ENDOPEPTIDASE CWLK"/>
    <property type="match status" value="1"/>
</dbReference>
<dbReference type="CDD" id="cd14852">
    <property type="entry name" value="LD-carboxypeptidase"/>
    <property type="match status" value="1"/>
</dbReference>
<reference evidence="4" key="1">
    <citation type="submission" date="2020-10" db="EMBL/GenBank/DDBJ databases">
        <authorList>
            <person name="Gilroy R."/>
        </authorList>
    </citation>
    <scope>NUCLEOTIDE SEQUENCE</scope>
    <source>
        <strain evidence="4">CHK33-4379</strain>
    </source>
</reference>
<dbReference type="EMBL" id="DVLL01000019">
    <property type="protein sequence ID" value="HIT59078.1"/>
    <property type="molecule type" value="Genomic_DNA"/>
</dbReference>
<keyword evidence="2" id="KW-1133">Transmembrane helix</keyword>
<keyword evidence="2" id="KW-0472">Membrane</keyword>
<dbReference type="InterPro" id="IPR052179">
    <property type="entry name" value="DD-CPase-like"/>
</dbReference>
<dbReference type="InterPro" id="IPR058193">
    <property type="entry name" value="VanY/YodJ_core_dom"/>
</dbReference>
<dbReference type="Pfam" id="PF02557">
    <property type="entry name" value="VanY"/>
    <property type="match status" value="1"/>
</dbReference>
<evidence type="ECO:0000259" key="3">
    <source>
        <dbReference type="Pfam" id="PF02557"/>
    </source>
</evidence>
<dbReference type="InterPro" id="IPR009045">
    <property type="entry name" value="Zn_M74/Hedgehog-like"/>
</dbReference>
<dbReference type="PANTHER" id="PTHR34385">
    <property type="entry name" value="D-ALANYL-D-ALANINE CARBOXYPEPTIDASE"/>
    <property type="match status" value="1"/>
</dbReference>
<evidence type="ECO:0000313" key="5">
    <source>
        <dbReference type="Proteomes" id="UP000824136"/>
    </source>
</evidence>
<dbReference type="GO" id="GO:0008233">
    <property type="term" value="F:peptidase activity"/>
    <property type="evidence" value="ECO:0007669"/>
    <property type="project" value="InterPro"/>
</dbReference>
<feature type="domain" description="D-alanyl-D-alanine carboxypeptidase-like core" evidence="3">
    <location>
        <begin position="140"/>
        <end position="265"/>
    </location>
</feature>
<dbReference type="Gene3D" id="3.30.200.180">
    <property type="match status" value="1"/>
</dbReference>
<proteinExistence type="predicted"/>
<dbReference type="SUPFAM" id="SSF55166">
    <property type="entry name" value="Hedgehog/DD-peptidase"/>
    <property type="match status" value="1"/>
</dbReference>
<dbReference type="Gene3D" id="3.30.1380.10">
    <property type="match status" value="1"/>
</dbReference>
<dbReference type="Proteomes" id="UP000824136">
    <property type="component" value="Unassembled WGS sequence"/>
</dbReference>
<accession>A0A9D1KLM7</accession>
<reference evidence="4" key="2">
    <citation type="journal article" date="2021" name="PeerJ">
        <title>Extensive microbial diversity within the chicken gut microbiome revealed by metagenomics and culture.</title>
        <authorList>
            <person name="Gilroy R."/>
            <person name="Ravi A."/>
            <person name="Getino M."/>
            <person name="Pursley I."/>
            <person name="Horton D.L."/>
            <person name="Alikhan N.F."/>
            <person name="Baker D."/>
            <person name="Gharbi K."/>
            <person name="Hall N."/>
            <person name="Watson M."/>
            <person name="Adriaenssens E.M."/>
            <person name="Foster-Nyarko E."/>
            <person name="Jarju S."/>
            <person name="Secka A."/>
            <person name="Antonio M."/>
            <person name="Oren A."/>
            <person name="Chaudhuri R.R."/>
            <person name="La Ragione R."/>
            <person name="Hildebrand F."/>
            <person name="Pallen M.J."/>
        </authorList>
    </citation>
    <scope>NUCLEOTIDE SEQUENCE</scope>
    <source>
        <strain evidence="4">CHK33-4379</strain>
    </source>
</reference>
<organism evidence="4 5">
    <name type="scientific">Candidatus Faeciplasma pullistercoris</name>
    <dbReference type="NCBI Taxonomy" id="2840800"/>
    <lineage>
        <taxon>Bacteria</taxon>
        <taxon>Bacillati</taxon>
        <taxon>Bacillota</taxon>
        <taxon>Clostridia</taxon>
        <taxon>Eubacteriales</taxon>
        <taxon>Oscillospiraceae</taxon>
        <taxon>Oscillospiraceae incertae sedis</taxon>
        <taxon>Candidatus Faeciplasma</taxon>
    </lineage>
</organism>
<evidence type="ECO:0000256" key="1">
    <source>
        <dbReference type="SAM" id="MobiDB-lite"/>
    </source>
</evidence>
<dbReference type="InterPro" id="IPR003709">
    <property type="entry name" value="VanY-like_core_dom"/>
</dbReference>
<dbReference type="AlphaFoldDB" id="A0A9D1KLM7"/>